<sequence length="90" mass="10651">MKMHDGGFFFLFFCGFSRFFSRCLSRSFFFKTLWFRLEPGLESLRPRYLTQPSCDVCNVATAVELRMTSSTEFNHFGDILHIIYFGLFSF</sequence>
<reference evidence="1 2" key="1">
    <citation type="submission" date="2016-03" db="EMBL/GenBank/DDBJ databases">
        <title>EvidentialGene: Evidence-directed Construction of Genes on Genomes.</title>
        <authorList>
            <person name="Gilbert D.G."/>
            <person name="Choi J.-H."/>
            <person name="Mockaitis K."/>
            <person name="Colbourne J."/>
            <person name="Pfrender M."/>
        </authorList>
    </citation>
    <scope>NUCLEOTIDE SEQUENCE [LARGE SCALE GENOMIC DNA]</scope>
    <source>
        <strain evidence="1 2">Xinb3</strain>
        <tissue evidence="1">Complete organism</tissue>
    </source>
</reference>
<dbReference type="EMBL" id="LRGB01002580">
    <property type="protein sequence ID" value="KZS06932.1"/>
    <property type="molecule type" value="Genomic_DNA"/>
</dbReference>
<protein>
    <submittedName>
        <fullName evidence="1">Uncharacterized protein</fullName>
    </submittedName>
</protein>
<dbReference type="Proteomes" id="UP000076858">
    <property type="component" value="Unassembled WGS sequence"/>
</dbReference>
<comment type="caution">
    <text evidence="1">The sequence shown here is derived from an EMBL/GenBank/DDBJ whole genome shotgun (WGS) entry which is preliminary data.</text>
</comment>
<gene>
    <name evidence="1" type="ORF">APZ42_029488</name>
</gene>
<keyword evidence="2" id="KW-1185">Reference proteome</keyword>
<proteinExistence type="predicted"/>
<accession>A0A164PKY8</accession>
<organism evidence="1 2">
    <name type="scientific">Daphnia magna</name>
    <dbReference type="NCBI Taxonomy" id="35525"/>
    <lineage>
        <taxon>Eukaryota</taxon>
        <taxon>Metazoa</taxon>
        <taxon>Ecdysozoa</taxon>
        <taxon>Arthropoda</taxon>
        <taxon>Crustacea</taxon>
        <taxon>Branchiopoda</taxon>
        <taxon>Diplostraca</taxon>
        <taxon>Cladocera</taxon>
        <taxon>Anomopoda</taxon>
        <taxon>Daphniidae</taxon>
        <taxon>Daphnia</taxon>
    </lineage>
</organism>
<evidence type="ECO:0000313" key="1">
    <source>
        <dbReference type="EMBL" id="KZS06932.1"/>
    </source>
</evidence>
<evidence type="ECO:0000313" key="2">
    <source>
        <dbReference type="Proteomes" id="UP000076858"/>
    </source>
</evidence>
<dbReference type="AlphaFoldDB" id="A0A164PKY8"/>
<name>A0A164PKY8_9CRUS</name>